<accession>A0A285D6V0</accession>
<name>A0A285D6V0_9BACI</name>
<dbReference type="AlphaFoldDB" id="A0A285D6V0"/>
<proteinExistence type="predicted"/>
<keyword evidence="2" id="KW-1185">Reference proteome</keyword>
<reference evidence="1 2" key="1">
    <citation type="submission" date="2017-08" db="EMBL/GenBank/DDBJ databases">
        <authorList>
            <person name="de Groot N.N."/>
        </authorList>
    </citation>
    <scope>NUCLEOTIDE SEQUENCE [LARGE SCALE GENOMIC DNA]</scope>
    <source>
        <strain evidence="1 2">JC228</strain>
    </source>
</reference>
<evidence type="ECO:0000313" key="1">
    <source>
        <dbReference type="EMBL" id="SNX75547.1"/>
    </source>
</evidence>
<organism evidence="1 2">
    <name type="scientific">Bacillus oleivorans</name>
    <dbReference type="NCBI Taxonomy" id="1448271"/>
    <lineage>
        <taxon>Bacteria</taxon>
        <taxon>Bacillati</taxon>
        <taxon>Bacillota</taxon>
        <taxon>Bacilli</taxon>
        <taxon>Bacillales</taxon>
        <taxon>Bacillaceae</taxon>
        <taxon>Bacillus</taxon>
    </lineage>
</organism>
<dbReference type="Proteomes" id="UP000219546">
    <property type="component" value="Unassembled WGS sequence"/>
</dbReference>
<evidence type="ECO:0000313" key="2">
    <source>
        <dbReference type="Proteomes" id="UP000219546"/>
    </source>
</evidence>
<gene>
    <name evidence="1" type="ORF">SAMN05877753_11347</name>
</gene>
<dbReference type="EMBL" id="OAOP01000013">
    <property type="protein sequence ID" value="SNX75547.1"/>
    <property type="molecule type" value="Genomic_DNA"/>
</dbReference>
<sequence length="30" mass="3602">MGTRVHYLDEIKWKAIEMKNDGLTKRLLKN</sequence>
<protein>
    <recommendedName>
        <fullName evidence="3">Transposase</fullName>
    </recommendedName>
</protein>
<evidence type="ECO:0008006" key="3">
    <source>
        <dbReference type="Google" id="ProtNLM"/>
    </source>
</evidence>